<organism evidence="9 10">
    <name type="scientific">Coniochaeta hoffmannii</name>
    <dbReference type="NCBI Taxonomy" id="91930"/>
    <lineage>
        <taxon>Eukaryota</taxon>
        <taxon>Fungi</taxon>
        <taxon>Dikarya</taxon>
        <taxon>Ascomycota</taxon>
        <taxon>Pezizomycotina</taxon>
        <taxon>Sordariomycetes</taxon>
        <taxon>Sordariomycetidae</taxon>
        <taxon>Coniochaetales</taxon>
        <taxon>Coniochaetaceae</taxon>
        <taxon>Coniochaeta</taxon>
    </lineage>
</organism>
<comment type="cofactor">
    <cofactor evidence="1">
        <name>FMN</name>
        <dbReference type="ChEBI" id="CHEBI:58210"/>
    </cofactor>
</comment>
<evidence type="ECO:0000256" key="2">
    <source>
        <dbReference type="ARBA" id="ARBA00011881"/>
    </source>
</evidence>
<dbReference type="InterPro" id="IPR014063">
    <property type="entry name" value="Arsenate-R_ArsH"/>
</dbReference>
<dbReference type="FunFam" id="3.40.50.360:FF:000027">
    <property type="entry name" value="Arsenical resistance protein ArsH"/>
    <property type="match status" value="1"/>
</dbReference>
<dbReference type="InterPro" id="IPR005025">
    <property type="entry name" value="FMN_Rdtase-like_dom"/>
</dbReference>
<dbReference type="InterPro" id="IPR029039">
    <property type="entry name" value="Flavoprotein-like_sf"/>
</dbReference>
<dbReference type="PANTHER" id="PTHR43590:SF1">
    <property type="entry name" value="ARSENIC RESISTANCE PROTEIN ARSH (AFU_ORTHOLOGUE AFUA_5G15030)"/>
    <property type="match status" value="1"/>
</dbReference>
<keyword evidence="3" id="KW-0285">Flavoprotein</keyword>
<dbReference type="AlphaFoldDB" id="A0AA38R395"/>
<dbReference type="Proteomes" id="UP001174691">
    <property type="component" value="Unassembled WGS sequence"/>
</dbReference>
<evidence type="ECO:0000256" key="7">
    <source>
        <dbReference type="ARBA" id="ARBA00023002"/>
    </source>
</evidence>
<evidence type="ECO:0000313" key="10">
    <source>
        <dbReference type="Proteomes" id="UP001174691"/>
    </source>
</evidence>
<reference evidence="9" key="1">
    <citation type="submission" date="2022-07" db="EMBL/GenBank/DDBJ databases">
        <title>Fungi with potential for degradation of polypropylene.</title>
        <authorList>
            <person name="Gostincar C."/>
        </authorList>
    </citation>
    <scope>NUCLEOTIDE SEQUENCE</scope>
    <source>
        <strain evidence="9">EXF-13287</strain>
    </source>
</reference>
<evidence type="ECO:0000313" key="9">
    <source>
        <dbReference type="EMBL" id="KAJ9132381.1"/>
    </source>
</evidence>
<proteinExistence type="predicted"/>
<comment type="caution">
    <text evidence="9">The sequence shown here is derived from an EMBL/GenBank/DDBJ whole genome shotgun (WGS) entry which is preliminary data.</text>
</comment>
<dbReference type="PANTHER" id="PTHR43590">
    <property type="entry name" value="ARSENIC RESISTANCE PROTEIN ARSH (AFU_ORTHOLOGUE AFUA_5G15030)"/>
    <property type="match status" value="1"/>
</dbReference>
<sequence>MNGHGDLNNTHAIRATVQLAVDPAYAYRSLAIPAQEDDPAIRAAYRPFLLPDEFQADDWIAKLELSTVSKLVESEILLKKQDRLRILVLYGSLRSRSYSRFLAYEAARILFRLGCDVRVYNPAGLPQKDDVLHDHPKVQELRELSKWSDGHVWVSPEQHGNLTGIFKQQIDWIPLSTGSVRPTQGRTLAIAQVSGGSQSFNAVNSLRMLGRWMRMFTIPNQSSVPKAYTQFTDEVDGSRMIPSGNRDRLVDCMEELVKYTIVMRPHFDMFGDRYSEREERRLKEQKTVDEAAKLMSGVDLKSI</sequence>
<evidence type="ECO:0000259" key="8">
    <source>
        <dbReference type="Pfam" id="PF03358"/>
    </source>
</evidence>
<dbReference type="Pfam" id="PF03358">
    <property type="entry name" value="FMN_red"/>
    <property type="match status" value="1"/>
</dbReference>
<evidence type="ECO:0000256" key="6">
    <source>
        <dbReference type="ARBA" id="ARBA00022857"/>
    </source>
</evidence>
<dbReference type="GO" id="GO:0016655">
    <property type="term" value="F:oxidoreductase activity, acting on NAD(P)H, quinone or similar compound as acceptor"/>
    <property type="evidence" value="ECO:0007669"/>
    <property type="project" value="TreeGrafter"/>
</dbReference>
<name>A0AA38R395_9PEZI</name>
<dbReference type="Gene3D" id="3.40.50.360">
    <property type="match status" value="1"/>
</dbReference>
<evidence type="ECO:0000256" key="4">
    <source>
        <dbReference type="ARBA" id="ARBA00022643"/>
    </source>
</evidence>
<evidence type="ECO:0000256" key="5">
    <source>
        <dbReference type="ARBA" id="ARBA00022741"/>
    </source>
</evidence>
<keyword evidence="7" id="KW-0560">Oxidoreductase</keyword>
<keyword evidence="10" id="KW-1185">Reference proteome</keyword>
<dbReference type="GO" id="GO:0000166">
    <property type="term" value="F:nucleotide binding"/>
    <property type="evidence" value="ECO:0007669"/>
    <property type="project" value="UniProtKB-KW"/>
</dbReference>
<feature type="domain" description="NADPH-dependent FMN reductase-like" evidence="8">
    <location>
        <begin position="85"/>
        <end position="228"/>
    </location>
</feature>
<evidence type="ECO:0000256" key="3">
    <source>
        <dbReference type="ARBA" id="ARBA00022630"/>
    </source>
</evidence>
<comment type="subunit">
    <text evidence="2">Homotetramer.</text>
</comment>
<keyword evidence="5" id="KW-0547">Nucleotide-binding</keyword>
<dbReference type="EMBL" id="JANBVN010000219">
    <property type="protein sequence ID" value="KAJ9132381.1"/>
    <property type="molecule type" value="Genomic_DNA"/>
</dbReference>
<keyword evidence="4" id="KW-0288">FMN</keyword>
<evidence type="ECO:0000256" key="1">
    <source>
        <dbReference type="ARBA" id="ARBA00001917"/>
    </source>
</evidence>
<dbReference type="SUPFAM" id="SSF52218">
    <property type="entry name" value="Flavoproteins"/>
    <property type="match status" value="1"/>
</dbReference>
<dbReference type="NCBIfam" id="TIGR02690">
    <property type="entry name" value="resist_ArsH"/>
    <property type="match status" value="1"/>
</dbReference>
<accession>A0AA38R395</accession>
<gene>
    <name evidence="9" type="ORF">NKR19_g9332</name>
</gene>
<keyword evidence="6" id="KW-0521">NADP</keyword>
<protein>
    <submittedName>
        <fullName evidence="9">Arsenate resistance ArsH</fullName>
    </submittedName>
</protein>